<dbReference type="InterPro" id="IPR039426">
    <property type="entry name" value="TonB-dep_rcpt-like"/>
</dbReference>
<evidence type="ECO:0000259" key="5">
    <source>
        <dbReference type="Pfam" id="PF07715"/>
    </source>
</evidence>
<dbReference type="PROSITE" id="PS52016">
    <property type="entry name" value="TONB_DEPENDENT_REC_3"/>
    <property type="match status" value="1"/>
</dbReference>
<dbReference type="NCBIfam" id="TIGR04056">
    <property type="entry name" value="OMP_RagA_SusC"/>
    <property type="match status" value="1"/>
</dbReference>
<keyword evidence="3" id="KW-0732">Signal</keyword>
<keyword evidence="1" id="KW-0813">Transport</keyword>
<keyword evidence="1" id="KW-0998">Cell outer membrane</keyword>
<organism evidence="6 7">
    <name type="scientific">Epilithonimonas pallida</name>
    <dbReference type="NCBI Taxonomy" id="373671"/>
    <lineage>
        <taxon>Bacteria</taxon>
        <taxon>Pseudomonadati</taxon>
        <taxon>Bacteroidota</taxon>
        <taxon>Flavobacteriia</taxon>
        <taxon>Flavobacteriales</taxon>
        <taxon>Weeksellaceae</taxon>
        <taxon>Chryseobacterium group</taxon>
        <taxon>Epilithonimonas</taxon>
    </lineage>
</organism>
<dbReference type="Proteomes" id="UP001158050">
    <property type="component" value="Unassembled WGS sequence"/>
</dbReference>
<feature type="signal peptide" evidence="3">
    <location>
        <begin position="1"/>
        <end position="22"/>
    </location>
</feature>
<keyword evidence="2" id="KW-0798">TonB box</keyword>
<gene>
    <name evidence="6" type="ORF">SAMN05421679_104244</name>
</gene>
<evidence type="ECO:0000259" key="4">
    <source>
        <dbReference type="Pfam" id="PF00593"/>
    </source>
</evidence>
<dbReference type="InterPro" id="IPR012910">
    <property type="entry name" value="Plug_dom"/>
</dbReference>
<keyword evidence="1" id="KW-1134">Transmembrane beta strand</keyword>
<comment type="subcellular location">
    <subcellularLocation>
        <location evidence="1">Cell outer membrane</location>
        <topology evidence="1">Multi-pass membrane protein</topology>
    </subcellularLocation>
</comment>
<dbReference type="Pfam" id="PF07715">
    <property type="entry name" value="Plug"/>
    <property type="match status" value="1"/>
</dbReference>
<comment type="similarity">
    <text evidence="1 2">Belongs to the TonB-dependent receptor family.</text>
</comment>
<evidence type="ECO:0000256" key="1">
    <source>
        <dbReference type="PROSITE-ProRule" id="PRU01360"/>
    </source>
</evidence>
<dbReference type="InterPro" id="IPR023997">
    <property type="entry name" value="TonB-dep_OMP_SusC/RagA_CS"/>
</dbReference>
<dbReference type="RefSeq" id="WP_283416701.1">
    <property type="nucleotide sequence ID" value="NZ_FXUO01000004.1"/>
</dbReference>
<evidence type="ECO:0000256" key="3">
    <source>
        <dbReference type="SAM" id="SignalP"/>
    </source>
</evidence>
<dbReference type="Pfam" id="PF00593">
    <property type="entry name" value="TonB_dep_Rec_b-barrel"/>
    <property type="match status" value="1"/>
</dbReference>
<dbReference type="EMBL" id="FXUO01000004">
    <property type="protein sequence ID" value="SMP93030.1"/>
    <property type="molecule type" value="Genomic_DNA"/>
</dbReference>
<sequence length="960" mass="106196">MRNYNVLKIAPAFLLLGSVLHAQQSDSAKKETEIEQVVLIGYGKQKKTDLTGSITSVTSKDFNKGAIVSADQLITGKAPGVRIVNDGGSPDSKPNIRIRGGSSLSASNDPLIVIDGVPVDSNGVAGAANPLNYVNPNDIESFSILKDASATAIYGSRASNGVIIITTKRGGGKLKVSLSTNVSVGQVTRYADVMNSSQFVDFINKNYPLYNFRLGVGGMSDNPDTEVNESLIMGKIYDTDWQKAIYRQSVSSDNNLSLSGSLFKSVPTRLSFGYSRIEGVVKTNDLDRYTVSLNMSPTFLDKHLKIDINAKGSFTDLNAIDAGATIGSALFMDPTKPIYTSQTGLSGVPYDIFGGYYQSTTLNSNRYTLVGQTNPLAALNQRSAPQKIWKFLGNTEINYKFHFLPDLRAVVNLGVEASKSDLKTVFADNAIATFNNPFPYTNPNNYVFNPGVDYAEHQTITNTTLDSYLVYEKNFSGFLSHFLIQGGYSYQNFKNDGFKDNYMYDVTSGLRVTKPGTELNPNNRYYLFQNLQSFFGRTNIDFYNKYLFTVTFRADASSLFQKDQRWGYFPAVGFAWKVREDFFKDSNTVRDLKLRLGWGKTGQQNITGVVGFYPSSALFSIGASNAQYFPGLTTYSALPFNPDVTWEKTTTLNAGLDFSLFNSDRITGSVDVYNRKTSDLLARVPLPPGQGLTSNFIENIGSLENNGVELGLNVVPVKSENITWSVSLNGAYNKGKITDLKNITTFSDSGSTLPVGTGINIAYNTVGYQPYSAWVFQQVYDANGNPLAEVYVDRNGDGVINNSDRYYRPIRPNWTYGFGTSFNYKNWDLSAAFRGQIGGEIYNTRKIAQGYRSSAVPANSNNLNNVITYAADSPFLQLSDNTYFSDYFLEDATFLKVDNITLGYMIKNMFGNTNVRVYGAVNNVYTWTNFTGQDPENFNGIDNNFYPRPRVFTIGFNFNF</sequence>
<dbReference type="InterPro" id="IPR000531">
    <property type="entry name" value="Beta-barrel_TonB"/>
</dbReference>
<evidence type="ECO:0000313" key="6">
    <source>
        <dbReference type="EMBL" id="SMP93030.1"/>
    </source>
</evidence>
<keyword evidence="7" id="KW-1185">Reference proteome</keyword>
<name>A0ABY1R5J6_9FLAO</name>
<feature type="chain" id="PRO_5046603167" evidence="3">
    <location>
        <begin position="23"/>
        <end position="960"/>
    </location>
</feature>
<comment type="caution">
    <text evidence="6">The sequence shown here is derived from an EMBL/GenBank/DDBJ whole genome shotgun (WGS) entry which is preliminary data.</text>
</comment>
<feature type="domain" description="TonB-dependent receptor plug" evidence="5">
    <location>
        <begin position="47"/>
        <end position="162"/>
    </location>
</feature>
<reference evidence="6 7" key="1">
    <citation type="submission" date="2017-05" db="EMBL/GenBank/DDBJ databases">
        <authorList>
            <person name="Varghese N."/>
            <person name="Submissions S."/>
        </authorList>
    </citation>
    <scope>NUCLEOTIDE SEQUENCE [LARGE SCALE GENOMIC DNA]</scope>
    <source>
        <strain evidence="6 7">DSM 18015</strain>
    </source>
</reference>
<dbReference type="InterPro" id="IPR023996">
    <property type="entry name" value="TonB-dep_OMP_SusC/RagA"/>
</dbReference>
<dbReference type="NCBIfam" id="TIGR04057">
    <property type="entry name" value="SusC_RagA_signa"/>
    <property type="match status" value="1"/>
</dbReference>
<evidence type="ECO:0000313" key="7">
    <source>
        <dbReference type="Proteomes" id="UP001158050"/>
    </source>
</evidence>
<accession>A0ABY1R5J6</accession>
<keyword evidence="1 2" id="KW-0472">Membrane</keyword>
<dbReference type="InterPro" id="IPR037066">
    <property type="entry name" value="Plug_dom_sf"/>
</dbReference>
<protein>
    <submittedName>
        <fullName evidence="6">Iron complex outermembrane recepter protein</fullName>
    </submittedName>
</protein>
<keyword evidence="1" id="KW-0812">Transmembrane</keyword>
<feature type="domain" description="TonB-dependent receptor-like beta-barrel" evidence="4">
    <location>
        <begin position="360"/>
        <end position="924"/>
    </location>
</feature>
<proteinExistence type="inferred from homology"/>
<dbReference type="Gene3D" id="2.170.130.10">
    <property type="entry name" value="TonB-dependent receptor, plug domain"/>
    <property type="match status" value="1"/>
</dbReference>
<evidence type="ECO:0000256" key="2">
    <source>
        <dbReference type="RuleBase" id="RU003357"/>
    </source>
</evidence>
<dbReference type="SUPFAM" id="SSF56935">
    <property type="entry name" value="Porins"/>
    <property type="match status" value="1"/>
</dbReference>